<keyword evidence="8" id="KW-0539">Nucleus</keyword>
<dbReference type="Gene3D" id="3.30.230.70">
    <property type="entry name" value="GHMP Kinase, N-terminal domain"/>
    <property type="match status" value="1"/>
</dbReference>
<dbReference type="EMBL" id="BLLF01000488">
    <property type="protein sequence ID" value="GFH12297.1"/>
    <property type="molecule type" value="Genomic_DNA"/>
</dbReference>
<keyword evidence="6" id="KW-0271">Exosome</keyword>
<dbReference type="GO" id="GO:0005730">
    <property type="term" value="C:nucleolus"/>
    <property type="evidence" value="ECO:0007669"/>
    <property type="project" value="TreeGrafter"/>
</dbReference>
<dbReference type="GO" id="GO:0000176">
    <property type="term" value="C:nuclear exosome (RNase complex)"/>
    <property type="evidence" value="ECO:0007669"/>
    <property type="project" value="TreeGrafter"/>
</dbReference>
<dbReference type="GO" id="GO:0000177">
    <property type="term" value="C:cytoplasmic exosome (RNase complex)"/>
    <property type="evidence" value="ECO:0007669"/>
    <property type="project" value="TreeGrafter"/>
</dbReference>
<dbReference type="InterPro" id="IPR020568">
    <property type="entry name" value="Ribosomal_Su5_D2-typ_SF"/>
</dbReference>
<accession>A0A699YPS1</accession>
<dbReference type="PANTHER" id="PTHR11953:SF2">
    <property type="entry name" value="EXOSOME COMPLEX COMPONENT MTR3"/>
    <property type="match status" value="1"/>
</dbReference>
<evidence type="ECO:0000313" key="12">
    <source>
        <dbReference type="Proteomes" id="UP000485058"/>
    </source>
</evidence>
<dbReference type="InterPro" id="IPR050080">
    <property type="entry name" value="RNase_PH"/>
</dbReference>
<dbReference type="InterPro" id="IPR015847">
    <property type="entry name" value="ExoRNase_PH_dom2"/>
</dbReference>
<dbReference type="GO" id="GO:0003723">
    <property type="term" value="F:RNA binding"/>
    <property type="evidence" value="ECO:0007669"/>
    <property type="project" value="UniProtKB-KW"/>
</dbReference>
<sequence length="197" mass="20433">MAETGRRDGRGCEEFRSIFMQTGLLKHAKGSSYLELGATKVMVGVFGPRQSDRKLGFSDSGRLQCEVRFASFAGGSATQTHQSAAERNMSAALTQALAPSVLLDRLPKTVVDVYAMVLESGGGELAACITAASAALASAGLELLDLAPACQVVRVDGQLLLDPTLAEADQANGSVVLAALPATNEVTLMSVTGTWSA</sequence>
<comment type="subcellular location">
    <subcellularLocation>
        <location evidence="2">Cytoplasm</location>
    </subcellularLocation>
    <subcellularLocation>
        <location evidence="1">Nucleus</location>
    </subcellularLocation>
</comment>
<feature type="non-terminal residue" evidence="11">
    <location>
        <position position="197"/>
    </location>
</feature>
<feature type="non-terminal residue" evidence="11">
    <location>
        <position position="1"/>
    </location>
</feature>
<keyword evidence="7" id="KW-0694">RNA-binding</keyword>
<evidence type="ECO:0000256" key="5">
    <source>
        <dbReference type="ARBA" id="ARBA00022552"/>
    </source>
</evidence>
<reference evidence="11 12" key="1">
    <citation type="submission" date="2020-02" db="EMBL/GenBank/DDBJ databases">
        <title>Draft genome sequence of Haematococcus lacustris strain NIES-144.</title>
        <authorList>
            <person name="Morimoto D."/>
            <person name="Nakagawa S."/>
            <person name="Yoshida T."/>
            <person name="Sawayama S."/>
        </authorList>
    </citation>
    <scope>NUCLEOTIDE SEQUENCE [LARGE SCALE GENOMIC DNA]</scope>
    <source>
        <strain evidence="11 12">NIES-144</strain>
    </source>
</reference>
<evidence type="ECO:0000256" key="6">
    <source>
        <dbReference type="ARBA" id="ARBA00022835"/>
    </source>
</evidence>
<dbReference type="GO" id="GO:0071051">
    <property type="term" value="P:poly(A)-dependent snoRNA 3'-end processing"/>
    <property type="evidence" value="ECO:0007669"/>
    <property type="project" value="TreeGrafter"/>
</dbReference>
<dbReference type="SUPFAM" id="SSF55666">
    <property type="entry name" value="Ribonuclease PH domain 2-like"/>
    <property type="match status" value="1"/>
</dbReference>
<evidence type="ECO:0000256" key="1">
    <source>
        <dbReference type="ARBA" id="ARBA00004123"/>
    </source>
</evidence>
<evidence type="ECO:0000256" key="7">
    <source>
        <dbReference type="ARBA" id="ARBA00022884"/>
    </source>
</evidence>
<evidence type="ECO:0000313" key="11">
    <source>
        <dbReference type="EMBL" id="GFH12297.1"/>
    </source>
</evidence>
<dbReference type="GO" id="GO:0071028">
    <property type="term" value="P:nuclear mRNA surveillance"/>
    <property type="evidence" value="ECO:0007669"/>
    <property type="project" value="TreeGrafter"/>
</dbReference>
<proteinExistence type="inferred from homology"/>
<evidence type="ECO:0000259" key="10">
    <source>
        <dbReference type="Pfam" id="PF03725"/>
    </source>
</evidence>
<dbReference type="GO" id="GO:0006364">
    <property type="term" value="P:rRNA processing"/>
    <property type="evidence" value="ECO:0007669"/>
    <property type="project" value="UniProtKB-KW"/>
</dbReference>
<name>A0A699YPS1_HAELA</name>
<dbReference type="GO" id="GO:0016075">
    <property type="term" value="P:rRNA catabolic process"/>
    <property type="evidence" value="ECO:0007669"/>
    <property type="project" value="TreeGrafter"/>
</dbReference>
<feature type="domain" description="Exoribonuclease phosphorolytic" evidence="10">
    <location>
        <begin position="149"/>
        <end position="193"/>
    </location>
</feature>
<dbReference type="Pfam" id="PF01138">
    <property type="entry name" value="RNase_PH"/>
    <property type="match status" value="1"/>
</dbReference>
<dbReference type="PANTHER" id="PTHR11953">
    <property type="entry name" value="EXOSOME COMPLEX COMPONENT"/>
    <property type="match status" value="1"/>
</dbReference>
<dbReference type="InterPro" id="IPR036345">
    <property type="entry name" value="ExoRNase_PH_dom2_sf"/>
</dbReference>
<feature type="domain" description="Exoribonuclease phosphorolytic" evidence="9">
    <location>
        <begin position="14"/>
        <end position="141"/>
    </location>
</feature>
<dbReference type="GO" id="GO:0034475">
    <property type="term" value="P:U4 snRNA 3'-end processing"/>
    <property type="evidence" value="ECO:0007669"/>
    <property type="project" value="TreeGrafter"/>
</dbReference>
<gene>
    <name evidence="11" type="ORF">HaLaN_07954</name>
</gene>
<dbReference type="CDD" id="cd11371">
    <property type="entry name" value="RNase_PH_MTR3"/>
    <property type="match status" value="1"/>
</dbReference>
<dbReference type="Pfam" id="PF03725">
    <property type="entry name" value="RNase_PH_C"/>
    <property type="match status" value="1"/>
</dbReference>
<keyword evidence="5" id="KW-0698">rRNA processing</keyword>
<comment type="caution">
    <text evidence="11">The sequence shown here is derived from an EMBL/GenBank/DDBJ whole genome shotgun (WGS) entry which is preliminary data.</text>
</comment>
<dbReference type="AlphaFoldDB" id="A0A699YPS1"/>
<keyword evidence="4" id="KW-0963">Cytoplasm</keyword>
<dbReference type="InterPro" id="IPR001247">
    <property type="entry name" value="ExoRNase_PH_dom1"/>
</dbReference>
<evidence type="ECO:0000256" key="8">
    <source>
        <dbReference type="ARBA" id="ARBA00023242"/>
    </source>
</evidence>
<evidence type="ECO:0000256" key="2">
    <source>
        <dbReference type="ARBA" id="ARBA00004496"/>
    </source>
</evidence>
<protein>
    <submittedName>
        <fullName evidence="11">RNase_PH domain-containing protein</fullName>
    </submittedName>
</protein>
<dbReference type="Proteomes" id="UP000485058">
    <property type="component" value="Unassembled WGS sequence"/>
</dbReference>
<keyword evidence="12" id="KW-1185">Reference proteome</keyword>
<evidence type="ECO:0000256" key="3">
    <source>
        <dbReference type="ARBA" id="ARBA00006678"/>
    </source>
</evidence>
<organism evidence="11 12">
    <name type="scientific">Haematococcus lacustris</name>
    <name type="common">Green alga</name>
    <name type="synonym">Haematococcus pluvialis</name>
    <dbReference type="NCBI Taxonomy" id="44745"/>
    <lineage>
        <taxon>Eukaryota</taxon>
        <taxon>Viridiplantae</taxon>
        <taxon>Chlorophyta</taxon>
        <taxon>core chlorophytes</taxon>
        <taxon>Chlorophyceae</taxon>
        <taxon>CS clade</taxon>
        <taxon>Chlamydomonadales</taxon>
        <taxon>Haematococcaceae</taxon>
        <taxon>Haematococcus</taxon>
    </lineage>
</organism>
<dbReference type="SUPFAM" id="SSF54211">
    <property type="entry name" value="Ribosomal protein S5 domain 2-like"/>
    <property type="match status" value="1"/>
</dbReference>
<evidence type="ECO:0000256" key="4">
    <source>
        <dbReference type="ARBA" id="ARBA00022490"/>
    </source>
</evidence>
<comment type="similarity">
    <text evidence="3">Belongs to the RNase PH family.</text>
</comment>
<dbReference type="InterPro" id="IPR027408">
    <property type="entry name" value="PNPase/RNase_PH_dom_sf"/>
</dbReference>
<evidence type="ECO:0000259" key="9">
    <source>
        <dbReference type="Pfam" id="PF01138"/>
    </source>
</evidence>